<organism evidence="1">
    <name type="scientific">marine sediment metagenome</name>
    <dbReference type="NCBI Taxonomy" id="412755"/>
    <lineage>
        <taxon>unclassified sequences</taxon>
        <taxon>metagenomes</taxon>
        <taxon>ecological metagenomes</taxon>
    </lineage>
</organism>
<evidence type="ECO:0000313" key="1">
    <source>
        <dbReference type="EMBL" id="GAF81278.1"/>
    </source>
</evidence>
<name>X0SJL3_9ZZZZ</name>
<reference evidence="1" key="1">
    <citation type="journal article" date="2014" name="Front. Microbiol.">
        <title>High frequency of phylogenetically diverse reductive dehalogenase-homologous genes in deep subseafloor sedimentary metagenomes.</title>
        <authorList>
            <person name="Kawai M."/>
            <person name="Futagami T."/>
            <person name="Toyoda A."/>
            <person name="Takaki Y."/>
            <person name="Nishi S."/>
            <person name="Hori S."/>
            <person name="Arai W."/>
            <person name="Tsubouchi T."/>
            <person name="Morono Y."/>
            <person name="Uchiyama I."/>
            <person name="Ito T."/>
            <person name="Fujiyama A."/>
            <person name="Inagaki F."/>
            <person name="Takami H."/>
        </authorList>
    </citation>
    <scope>NUCLEOTIDE SEQUENCE</scope>
    <source>
        <strain evidence="1">Expedition CK06-06</strain>
    </source>
</reference>
<dbReference type="AlphaFoldDB" id="X0SJL3"/>
<accession>X0SJL3</accession>
<sequence>MRFESNKDLAREKKAIEKFVSRFKGTYKKLGDNDVDYRVFDSNGKLIAYVEVKGRYRTISNAYPLPVAARKVVKLCDKRLNPVMIWACDDGIIYGLPSEIKGDVRWGGRKPREGAYNDEELMLYYPKQKAFRYFKY</sequence>
<dbReference type="EMBL" id="BARS01003335">
    <property type="protein sequence ID" value="GAF81278.1"/>
    <property type="molecule type" value="Genomic_DNA"/>
</dbReference>
<dbReference type="InterPro" id="IPR057104">
    <property type="entry name" value="PDDEXK_14"/>
</dbReference>
<protein>
    <submittedName>
        <fullName evidence="1">Uncharacterized protein</fullName>
    </submittedName>
</protein>
<proteinExistence type="predicted"/>
<gene>
    <name evidence="1" type="ORF">S01H1_06458</name>
</gene>
<comment type="caution">
    <text evidence="1">The sequence shown here is derived from an EMBL/GenBank/DDBJ whole genome shotgun (WGS) entry which is preliminary data.</text>
</comment>
<dbReference type="Pfam" id="PF24579">
    <property type="entry name" value="PDDEXK_14"/>
    <property type="match status" value="1"/>
</dbReference>